<feature type="non-terminal residue" evidence="9">
    <location>
        <position position="95"/>
    </location>
</feature>
<protein>
    <submittedName>
        <fullName evidence="9">KMT5C methyltransferase</fullName>
    </submittedName>
</protein>
<reference evidence="9" key="1">
    <citation type="journal article" date="2021" name="Cell">
        <title>Tracing the genetic footprints of vertebrate landing in non-teleost ray-finned fishes.</title>
        <authorList>
            <person name="Bi X."/>
            <person name="Wang K."/>
            <person name="Yang L."/>
            <person name="Pan H."/>
            <person name="Jiang H."/>
            <person name="Wei Q."/>
            <person name="Fang M."/>
            <person name="Yu H."/>
            <person name="Zhu C."/>
            <person name="Cai Y."/>
            <person name="He Y."/>
            <person name="Gan X."/>
            <person name="Zeng H."/>
            <person name="Yu D."/>
            <person name="Zhu Y."/>
            <person name="Jiang H."/>
            <person name="Qiu Q."/>
            <person name="Yang H."/>
            <person name="Zhang Y.E."/>
            <person name="Wang W."/>
            <person name="Zhu M."/>
            <person name="He S."/>
            <person name="Zhang G."/>
        </authorList>
    </citation>
    <scope>NUCLEOTIDE SEQUENCE</scope>
    <source>
        <strain evidence="9">Allg_001</strain>
    </source>
</reference>
<proteinExistence type="predicted"/>
<dbReference type="PANTHER" id="PTHR12977">
    <property type="entry name" value="SUPPRESSOR OF VARIEGATION 4-20-RELATED"/>
    <property type="match status" value="1"/>
</dbReference>
<keyword evidence="7" id="KW-0156">Chromatin regulator</keyword>
<evidence type="ECO:0000256" key="3">
    <source>
        <dbReference type="ARBA" id="ARBA00022454"/>
    </source>
</evidence>
<name>A0A8J7P4L9_ATRSP</name>
<comment type="subcellular location">
    <subcellularLocation>
        <location evidence="2">Chromosome</location>
    </subcellularLocation>
    <subcellularLocation>
        <location evidence="1">Nucleus</location>
    </subcellularLocation>
</comment>
<keyword evidence="4 9" id="KW-0489">Methyltransferase</keyword>
<keyword evidence="10" id="KW-1185">Reference proteome</keyword>
<comment type="caution">
    <text evidence="9">The sequence shown here is derived from an EMBL/GenBank/DDBJ whole genome shotgun (WGS) entry which is preliminary data.</text>
</comment>
<sequence>SLSPVPVVRRPQYLREALLRFRRTGDFEGTYEALTMGEWAWQYFRTLGPPREELLKQHVFRYLSAFLLDSGFRIEPCDRYSSETNGAKITSTRHW</sequence>
<evidence type="ECO:0000256" key="2">
    <source>
        <dbReference type="ARBA" id="ARBA00004286"/>
    </source>
</evidence>
<evidence type="ECO:0000256" key="1">
    <source>
        <dbReference type="ARBA" id="ARBA00004123"/>
    </source>
</evidence>
<keyword evidence="3" id="KW-0158">Chromosome</keyword>
<accession>A0A8J7P4L9</accession>
<dbReference type="AlphaFoldDB" id="A0A8J7P4L9"/>
<evidence type="ECO:0000313" key="9">
    <source>
        <dbReference type="EMBL" id="MBN3324040.1"/>
    </source>
</evidence>
<keyword evidence="8" id="KW-0539">Nucleus</keyword>
<dbReference type="InterPro" id="IPR039977">
    <property type="entry name" value="Suv4-20/Set9"/>
</dbReference>
<dbReference type="GO" id="GO:0042799">
    <property type="term" value="F:histone H4K20 methyltransferase activity"/>
    <property type="evidence" value="ECO:0007669"/>
    <property type="project" value="TreeGrafter"/>
</dbReference>
<evidence type="ECO:0000256" key="8">
    <source>
        <dbReference type="ARBA" id="ARBA00023242"/>
    </source>
</evidence>
<evidence type="ECO:0000256" key="6">
    <source>
        <dbReference type="ARBA" id="ARBA00022691"/>
    </source>
</evidence>
<evidence type="ECO:0000256" key="5">
    <source>
        <dbReference type="ARBA" id="ARBA00022679"/>
    </source>
</evidence>
<keyword evidence="6" id="KW-0949">S-adenosyl-L-methionine</keyword>
<dbReference type="Proteomes" id="UP000736164">
    <property type="component" value="Unassembled WGS sequence"/>
</dbReference>
<dbReference type="GO" id="GO:0005634">
    <property type="term" value="C:nucleus"/>
    <property type="evidence" value="ECO:0007669"/>
    <property type="project" value="UniProtKB-SubCell"/>
</dbReference>
<dbReference type="InterPro" id="IPR041938">
    <property type="entry name" value="Hist-Lys_N-MTase_N"/>
</dbReference>
<organism evidence="9 10">
    <name type="scientific">Atractosteus spatula</name>
    <name type="common">Alligator gar</name>
    <name type="synonym">Lepisosteus spatula</name>
    <dbReference type="NCBI Taxonomy" id="7917"/>
    <lineage>
        <taxon>Eukaryota</taxon>
        <taxon>Metazoa</taxon>
        <taxon>Chordata</taxon>
        <taxon>Craniata</taxon>
        <taxon>Vertebrata</taxon>
        <taxon>Euteleostomi</taxon>
        <taxon>Actinopterygii</taxon>
        <taxon>Neopterygii</taxon>
        <taxon>Holostei</taxon>
        <taxon>Semionotiformes</taxon>
        <taxon>Lepisosteidae</taxon>
        <taxon>Atractosteus</taxon>
    </lineage>
</organism>
<evidence type="ECO:0000313" key="10">
    <source>
        <dbReference type="Proteomes" id="UP000736164"/>
    </source>
</evidence>
<evidence type="ECO:0000256" key="4">
    <source>
        <dbReference type="ARBA" id="ARBA00022603"/>
    </source>
</evidence>
<dbReference type="GO" id="GO:0032259">
    <property type="term" value="P:methylation"/>
    <property type="evidence" value="ECO:0007669"/>
    <property type="project" value="UniProtKB-KW"/>
</dbReference>
<dbReference type="GO" id="GO:0005694">
    <property type="term" value="C:chromosome"/>
    <property type="evidence" value="ECO:0007669"/>
    <property type="project" value="UniProtKB-SubCell"/>
</dbReference>
<dbReference type="EMBL" id="JAAWVO010068768">
    <property type="protein sequence ID" value="MBN3324040.1"/>
    <property type="molecule type" value="Genomic_DNA"/>
</dbReference>
<dbReference type="Gene3D" id="1.10.10.1700">
    <property type="entry name" value="Histone-lysine N-methyltransferase"/>
    <property type="match status" value="1"/>
</dbReference>
<dbReference type="PANTHER" id="PTHR12977:SF4">
    <property type="entry name" value="HISTONE-LYSINE N-METHYLTRANSFERASE KMT5B"/>
    <property type="match status" value="1"/>
</dbReference>
<evidence type="ECO:0000256" key="7">
    <source>
        <dbReference type="ARBA" id="ARBA00022853"/>
    </source>
</evidence>
<keyword evidence="5" id="KW-0808">Transferase</keyword>
<feature type="non-terminal residue" evidence="9">
    <location>
        <position position="1"/>
    </location>
</feature>
<gene>
    <name evidence="9" type="primary">Kmt5c</name>
    <name evidence="9" type="ORF">GTO95_0004246</name>
</gene>